<dbReference type="EMBL" id="BMDT01000002">
    <property type="protein sequence ID" value="GGI65208.1"/>
    <property type="molecule type" value="Genomic_DNA"/>
</dbReference>
<dbReference type="SMART" id="SM00028">
    <property type="entry name" value="TPR"/>
    <property type="match status" value="3"/>
</dbReference>
<dbReference type="Pfam" id="PF12796">
    <property type="entry name" value="Ank_2"/>
    <property type="match status" value="1"/>
</dbReference>
<dbReference type="RefSeq" id="WP_188367043.1">
    <property type="nucleotide sequence ID" value="NZ_BMDT01000002.1"/>
</dbReference>
<name>A0A917N443_9ENTE</name>
<keyword evidence="5" id="KW-1185">Reference proteome</keyword>
<dbReference type="Pfam" id="PF13181">
    <property type="entry name" value="TPR_8"/>
    <property type="match status" value="1"/>
</dbReference>
<comment type="caution">
    <text evidence="4">The sequence shown here is derived from an EMBL/GenBank/DDBJ whole genome shotgun (WGS) entry which is preliminary data.</text>
</comment>
<dbReference type="Gene3D" id="1.25.40.20">
    <property type="entry name" value="Ankyrin repeat-containing domain"/>
    <property type="match status" value="1"/>
</dbReference>
<reference evidence="4" key="2">
    <citation type="submission" date="2020-09" db="EMBL/GenBank/DDBJ databases">
        <authorList>
            <person name="Sun Q."/>
            <person name="Sedlacek I."/>
        </authorList>
    </citation>
    <scope>NUCLEOTIDE SEQUENCE</scope>
    <source>
        <strain evidence="4">CCM 8433</strain>
    </source>
</reference>
<dbReference type="Proteomes" id="UP000622610">
    <property type="component" value="Unassembled WGS sequence"/>
</dbReference>
<evidence type="ECO:0000313" key="4">
    <source>
        <dbReference type="EMBL" id="GGI65208.1"/>
    </source>
</evidence>
<dbReference type="SUPFAM" id="SSF48403">
    <property type="entry name" value="Ankyrin repeat"/>
    <property type="match status" value="1"/>
</dbReference>
<keyword evidence="1" id="KW-0677">Repeat</keyword>
<proteinExistence type="predicted"/>
<gene>
    <name evidence="4" type="ORF">GCM10011482_08620</name>
</gene>
<dbReference type="PANTHER" id="PTHR24198:SF165">
    <property type="entry name" value="ANKYRIN REPEAT-CONTAINING PROTEIN-RELATED"/>
    <property type="match status" value="1"/>
</dbReference>
<evidence type="ECO:0008006" key="6">
    <source>
        <dbReference type="Google" id="ProtNLM"/>
    </source>
</evidence>
<dbReference type="PANTHER" id="PTHR24198">
    <property type="entry name" value="ANKYRIN REPEAT AND PROTEIN KINASE DOMAIN-CONTAINING PROTEIN"/>
    <property type="match status" value="1"/>
</dbReference>
<feature type="repeat" description="ANK" evidence="3">
    <location>
        <begin position="37"/>
        <end position="69"/>
    </location>
</feature>
<dbReference type="Gene3D" id="1.25.40.10">
    <property type="entry name" value="Tetratricopeptide repeat domain"/>
    <property type="match status" value="2"/>
</dbReference>
<evidence type="ECO:0000256" key="3">
    <source>
        <dbReference type="PROSITE-ProRule" id="PRU00023"/>
    </source>
</evidence>
<protein>
    <recommendedName>
        <fullName evidence="6">Ankyrin repeat protein</fullName>
    </recommendedName>
</protein>
<dbReference type="InterPro" id="IPR036770">
    <property type="entry name" value="Ankyrin_rpt-contain_sf"/>
</dbReference>
<dbReference type="SUPFAM" id="SSF48452">
    <property type="entry name" value="TPR-like"/>
    <property type="match status" value="1"/>
</dbReference>
<dbReference type="InterPro" id="IPR002110">
    <property type="entry name" value="Ankyrin_rpt"/>
</dbReference>
<dbReference type="InterPro" id="IPR011990">
    <property type="entry name" value="TPR-like_helical_dom_sf"/>
</dbReference>
<dbReference type="PROSITE" id="PS50297">
    <property type="entry name" value="ANK_REP_REGION"/>
    <property type="match status" value="1"/>
</dbReference>
<organism evidence="4 5">
    <name type="scientific">Enterococcus alcedinis</name>
    <dbReference type="NCBI Taxonomy" id="1274384"/>
    <lineage>
        <taxon>Bacteria</taxon>
        <taxon>Bacillati</taxon>
        <taxon>Bacillota</taxon>
        <taxon>Bacilli</taxon>
        <taxon>Lactobacillales</taxon>
        <taxon>Enterococcaceae</taxon>
        <taxon>Enterococcus</taxon>
    </lineage>
</organism>
<dbReference type="AlphaFoldDB" id="A0A917N443"/>
<accession>A0A917N443</accession>
<dbReference type="InterPro" id="IPR019734">
    <property type="entry name" value="TPR_rpt"/>
</dbReference>
<evidence type="ECO:0000313" key="5">
    <source>
        <dbReference type="Proteomes" id="UP000622610"/>
    </source>
</evidence>
<dbReference type="SMART" id="SM00248">
    <property type="entry name" value="ANK"/>
    <property type="match status" value="4"/>
</dbReference>
<evidence type="ECO:0000256" key="2">
    <source>
        <dbReference type="ARBA" id="ARBA00023043"/>
    </source>
</evidence>
<keyword evidence="2 3" id="KW-0040">ANK repeat</keyword>
<reference evidence="4" key="1">
    <citation type="journal article" date="2014" name="Int. J. Syst. Evol. Microbiol.">
        <title>Complete genome sequence of Corynebacterium casei LMG S-19264T (=DSM 44701T), isolated from a smear-ripened cheese.</title>
        <authorList>
            <consortium name="US DOE Joint Genome Institute (JGI-PGF)"/>
            <person name="Walter F."/>
            <person name="Albersmeier A."/>
            <person name="Kalinowski J."/>
            <person name="Ruckert C."/>
        </authorList>
    </citation>
    <scope>NUCLEOTIDE SEQUENCE</scope>
    <source>
        <strain evidence="4">CCM 8433</strain>
    </source>
</reference>
<dbReference type="PROSITE" id="PS50088">
    <property type="entry name" value="ANK_REPEAT"/>
    <property type="match status" value="1"/>
</dbReference>
<sequence length="379" mass="42961">MAKDAFIFEILTNKSTSEILQTFEQIIDWDLELVNEQGQSPLHVAVMHNQVAVVAYLLGKGYRPSQRDQTQLSPFIAAAANGFKAVFELMLPFSPELAQVNRFGGTALHPSAEKGFLPVVESALAAGVPPDEKNRLSWTPLLEAVILGDEGFLYQDVILALLDYQADASMTDDFQMSSIDYAEQLGHQKITTILKEKGREDVFTVIRQLLREGKITTAIAQLSQMPGNLGVWYYLGYAYEALGSDDSATFYYQKGLEQDIEFSYYLANLAKRQGNRDQARHYFEQGIDQSINKTFYRYHYSNFLREIGAHEEAIAIMDQLLAADPTRVDYLFHKANSYRSLAMHQAAYDTMIEAQRIQPKNPLYGEHAQQSKDLIERKR</sequence>
<evidence type="ECO:0000256" key="1">
    <source>
        <dbReference type="ARBA" id="ARBA00022737"/>
    </source>
</evidence>